<dbReference type="OrthoDB" id="7002208at2"/>
<organism evidence="1 2">
    <name type="scientific">Pseudomonas fluorescens</name>
    <dbReference type="NCBI Taxonomy" id="294"/>
    <lineage>
        <taxon>Bacteria</taxon>
        <taxon>Pseudomonadati</taxon>
        <taxon>Pseudomonadota</taxon>
        <taxon>Gammaproteobacteria</taxon>
        <taxon>Pseudomonadales</taxon>
        <taxon>Pseudomonadaceae</taxon>
        <taxon>Pseudomonas</taxon>
    </lineage>
</organism>
<gene>
    <name evidence="1" type="ORF">AN403_6222</name>
</gene>
<evidence type="ECO:0000313" key="1">
    <source>
        <dbReference type="EMBL" id="KPU62175.1"/>
    </source>
</evidence>
<dbReference type="PATRIC" id="fig|294.162.peg.29"/>
<reference evidence="1 2" key="1">
    <citation type="submission" date="2015-09" db="EMBL/GenBank/DDBJ databases">
        <authorList>
            <person name="Jackson K.R."/>
            <person name="Lunt B.L."/>
            <person name="Fisher J.N.B."/>
            <person name="Gardner A.V."/>
            <person name="Bailey M.E."/>
            <person name="Deus L.M."/>
            <person name="Earl A.S."/>
            <person name="Gibby P.D."/>
            <person name="Hartmann K.A."/>
            <person name="Liu J.E."/>
            <person name="Manci A.M."/>
            <person name="Nielsen D.A."/>
            <person name="Solomon M.B."/>
            <person name="Breakwell D.P."/>
            <person name="Burnett S.H."/>
            <person name="Grose J.H."/>
        </authorList>
    </citation>
    <scope>NUCLEOTIDE SEQUENCE [LARGE SCALE GENOMIC DNA]</scope>
    <source>
        <strain evidence="1 2">S613</strain>
    </source>
</reference>
<dbReference type="Proteomes" id="UP000050349">
    <property type="component" value="Unassembled WGS sequence"/>
</dbReference>
<proteinExistence type="predicted"/>
<dbReference type="AlphaFoldDB" id="A0A0P8XXK5"/>
<sequence>MAHSLLYQIGESIRTIEAEVGKLLDLAATLKEVGNDDLAGAVSMQAHKLLEAAVALRIAMAD</sequence>
<evidence type="ECO:0000313" key="2">
    <source>
        <dbReference type="Proteomes" id="UP000050349"/>
    </source>
</evidence>
<dbReference type="RefSeq" id="WP_057395651.1">
    <property type="nucleotide sequence ID" value="NZ_LJXB01000023.1"/>
</dbReference>
<protein>
    <submittedName>
        <fullName evidence="1">Uncharacterized protein</fullName>
    </submittedName>
</protein>
<name>A0A0P8XXK5_PSEFL</name>
<dbReference type="EMBL" id="LJXB01000023">
    <property type="protein sequence ID" value="KPU62175.1"/>
    <property type="molecule type" value="Genomic_DNA"/>
</dbReference>
<accession>A0A0P8XXK5</accession>
<comment type="caution">
    <text evidence="1">The sequence shown here is derived from an EMBL/GenBank/DDBJ whole genome shotgun (WGS) entry which is preliminary data.</text>
</comment>